<dbReference type="GO" id="GO:0000287">
    <property type="term" value="F:magnesium ion binding"/>
    <property type="evidence" value="ECO:0007669"/>
    <property type="project" value="InterPro"/>
</dbReference>
<accession>A0A0K2Y6B6</accession>
<sequence>MFTFRYRKELSKKEINESLQKINRELGQTLFVQSAKIIPDGGLIEVRDDYGIWRVVVVSEAKFQGKDIENIKAGVKVGKHSNQDLMVAGNAIERAHKNIKELANFMLFESHFPYILFLEGSNFLTHNIEVQRPNGETYELHYDNGALNRLDRLTAANYGMKINTNLCKNRFIFCNNQTIMLQAVSIYTQGDGEHWRDNEMVAIMLDIAKTSLQMLGKDLFKQLTYKNQ</sequence>
<dbReference type="InterPro" id="IPR004221">
    <property type="entry name" value="Restrct_endonuc_II_EcoRI"/>
</dbReference>
<organism evidence="1 2">
    <name type="scientific">Helicobacter heilmannii</name>
    <dbReference type="NCBI Taxonomy" id="35817"/>
    <lineage>
        <taxon>Bacteria</taxon>
        <taxon>Pseudomonadati</taxon>
        <taxon>Campylobacterota</taxon>
        <taxon>Epsilonproteobacteria</taxon>
        <taxon>Campylobacterales</taxon>
        <taxon>Helicobacteraceae</taxon>
        <taxon>Helicobacter</taxon>
    </lineage>
</organism>
<dbReference type="AlphaFoldDB" id="A0A0K2Y6B6"/>
<dbReference type="Pfam" id="PF02963">
    <property type="entry name" value="EcoRI"/>
    <property type="match status" value="1"/>
</dbReference>
<proteinExistence type="predicted"/>
<dbReference type="Proteomes" id="UP000046090">
    <property type="component" value="Unassembled WGS sequence"/>
</dbReference>
<dbReference type="InterPro" id="IPR011335">
    <property type="entry name" value="Restrct_endonuc-II-like"/>
</dbReference>
<dbReference type="SUPFAM" id="SSF52980">
    <property type="entry name" value="Restriction endonuclease-like"/>
    <property type="match status" value="1"/>
</dbReference>
<protein>
    <submittedName>
        <fullName evidence="1">Type II restriction enzyme EcoRI</fullName>
    </submittedName>
</protein>
<dbReference type="GO" id="GO:0009307">
    <property type="term" value="P:DNA restriction-modification system"/>
    <property type="evidence" value="ECO:0007669"/>
    <property type="project" value="InterPro"/>
</dbReference>
<name>A0A0K2Y6B6_HELHE</name>
<dbReference type="EMBL" id="CDMK01000002">
    <property type="protein sequence ID" value="CRI34696.1"/>
    <property type="molecule type" value="Genomic_DNA"/>
</dbReference>
<evidence type="ECO:0000313" key="1">
    <source>
        <dbReference type="EMBL" id="CRI34696.1"/>
    </source>
</evidence>
<reference evidence="2" key="1">
    <citation type="submission" date="2014-12" db="EMBL/GenBank/DDBJ databases">
        <authorList>
            <person name="Smet A."/>
        </authorList>
    </citation>
    <scope>NUCLEOTIDE SEQUENCE [LARGE SCALE GENOMIC DNA]</scope>
</reference>
<evidence type="ECO:0000313" key="2">
    <source>
        <dbReference type="Proteomes" id="UP000046090"/>
    </source>
</evidence>
<dbReference type="InterPro" id="IPR011336">
    <property type="entry name" value="Restrct_endonuc_II_EcoRI/MunI"/>
</dbReference>
<keyword evidence="2" id="KW-1185">Reference proteome</keyword>
<dbReference type="GO" id="GO:0003677">
    <property type="term" value="F:DNA binding"/>
    <property type="evidence" value="ECO:0007669"/>
    <property type="project" value="InterPro"/>
</dbReference>
<dbReference type="Gene3D" id="3.40.580.10">
    <property type="entry name" value="Eco RI Endonuclease, subunit A"/>
    <property type="match status" value="1"/>
</dbReference>
<gene>
    <name evidence="1" type="ORF">HHE01_04970</name>
</gene>
<dbReference type="GO" id="GO:0009036">
    <property type="term" value="F:type II site-specific deoxyribonuclease activity"/>
    <property type="evidence" value="ECO:0007669"/>
    <property type="project" value="InterPro"/>
</dbReference>